<gene>
    <name evidence="3" type="ORF">Pfra01_000791000</name>
</gene>
<name>A0A9W6X6Z7_9STRA</name>
<proteinExistence type="inferred from homology"/>
<dbReference type="AlphaFoldDB" id="A0A9W6X6Z7"/>
<dbReference type="GO" id="GO:0016281">
    <property type="term" value="C:eukaryotic translation initiation factor 4F complex"/>
    <property type="evidence" value="ECO:0007669"/>
    <property type="project" value="TreeGrafter"/>
</dbReference>
<accession>A0A9W6X6Z7</accession>
<evidence type="ECO:0000313" key="4">
    <source>
        <dbReference type="Proteomes" id="UP001165121"/>
    </source>
</evidence>
<dbReference type="OrthoDB" id="590761at2759"/>
<dbReference type="PANTHER" id="PTHR11960">
    <property type="entry name" value="EUKARYOTIC TRANSLATION INITIATION FACTOR 4E RELATED"/>
    <property type="match status" value="1"/>
</dbReference>
<dbReference type="PANTHER" id="PTHR11960:SF18">
    <property type="entry name" value="EUKARYOTIC TRANSLATION INITIATION FACTOR 4E HOMOLOGOUS PROTEIN, ISOFORM B"/>
    <property type="match status" value="1"/>
</dbReference>
<protein>
    <submittedName>
        <fullName evidence="3">Unnamed protein product</fullName>
    </submittedName>
</protein>
<keyword evidence="1" id="KW-0694">RNA-binding</keyword>
<dbReference type="InterPro" id="IPR023398">
    <property type="entry name" value="TIF_eIF4e-like"/>
</dbReference>
<evidence type="ECO:0000313" key="3">
    <source>
        <dbReference type="EMBL" id="GMF32778.1"/>
    </source>
</evidence>
<feature type="compositionally biased region" description="Basic and acidic residues" evidence="2">
    <location>
        <begin position="150"/>
        <end position="171"/>
    </location>
</feature>
<reference evidence="3" key="1">
    <citation type="submission" date="2023-04" db="EMBL/GenBank/DDBJ databases">
        <title>Phytophthora fragariaefolia NBRC 109709.</title>
        <authorList>
            <person name="Ichikawa N."/>
            <person name="Sato H."/>
            <person name="Tonouchi N."/>
        </authorList>
    </citation>
    <scope>NUCLEOTIDE SEQUENCE</scope>
    <source>
        <strain evidence="3">NBRC 109709</strain>
    </source>
</reference>
<keyword evidence="1" id="KW-0648">Protein biosynthesis</keyword>
<dbReference type="GO" id="GO:0003743">
    <property type="term" value="F:translation initiation factor activity"/>
    <property type="evidence" value="ECO:0007669"/>
    <property type="project" value="UniProtKB-KW"/>
</dbReference>
<comment type="similarity">
    <text evidence="1">Belongs to the eukaryotic initiation factor 4E family.</text>
</comment>
<dbReference type="Gene3D" id="3.30.760.10">
    <property type="entry name" value="RNA Cap, Translation Initiation Factor Eif4e"/>
    <property type="match status" value="1"/>
</dbReference>
<dbReference type="GO" id="GO:0000340">
    <property type="term" value="F:RNA 7-methylguanosine cap binding"/>
    <property type="evidence" value="ECO:0007669"/>
    <property type="project" value="TreeGrafter"/>
</dbReference>
<keyword evidence="1" id="KW-0396">Initiation factor</keyword>
<dbReference type="Pfam" id="PF01652">
    <property type="entry name" value="IF4E"/>
    <property type="match status" value="1"/>
</dbReference>
<evidence type="ECO:0000256" key="2">
    <source>
        <dbReference type="SAM" id="MobiDB-lite"/>
    </source>
</evidence>
<keyword evidence="4" id="KW-1185">Reference proteome</keyword>
<feature type="compositionally biased region" description="Polar residues" evidence="2">
    <location>
        <begin position="110"/>
        <end position="124"/>
    </location>
</feature>
<evidence type="ECO:0000256" key="1">
    <source>
        <dbReference type="RuleBase" id="RU004374"/>
    </source>
</evidence>
<dbReference type="SUPFAM" id="SSF55418">
    <property type="entry name" value="eIF4e-like"/>
    <property type="match status" value="1"/>
</dbReference>
<feature type="region of interest" description="Disordered" evidence="2">
    <location>
        <begin position="94"/>
        <end position="171"/>
    </location>
</feature>
<comment type="caution">
    <text evidence="3">The sequence shown here is derived from an EMBL/GenBank/DDBJ whole genome shotgun (WGS) entry which is preliminary data.</text>
</comment>
<dbReference type="InterPro" id="IPR001040">
    <property type="entry name" value="TIF_eIF_4E"/>
</dbReference>
<dbReference type="Proteomes" id="UP001165121">
    <property type="component" value="Unassembled WGS sequence"/>
</dbReference>
<organism evidence="3 4">
    <name type="scientific">Phytophthora fragariaefolia</name>
    <dbReference type="NCBI Taxonomy" id="1490495"/>
    <lineage>
        <taxon>Eukaryota</taxon>
        <taxon>Sar</taxon>
        <taxon>Stramenopiles</taxon>
        <taxon>Oomycota</taxon>
        <taxon>Peronosporomycetes</taxon>
        <taxon>Peronosporales</taxon>
        <taxon>Peronosporaceae</taxon>
        <taxon>Phytophthora</taxon>
    </lineage>
</organism>
<sequence length="171" mass="19840">MWEDPANRRGGKWMVRLRKGIASRYWEDLVTIIGEQFDVGNEICGAVISIRYNEDIISLWNRNADNNEACYRIRYFVALEYKRHDTSLNDNSSFRNTTLWRSDKNEGNNRDNSSNGERSSTGSRFSRDKSSGHQRQAWGRESKRSFFKSDGNDGGHHRNSRSNDDKGEGEH</sequence>
<dbReference type="EMBL" id="BSXT01000709">
    <property type="protein sequence ID" value="GMF32778.1"/>
    <property type="molecule type" value="Genomic_DNA"/>
</dbReference>